<dbReference type="RefSeq" id="WP_345404154.1">
    <property type="nucleotide sequence ID" value="NZ_BAABHG010000016.1"/>
</dbReference>
<feature type="signal peptide" evidence="1">
    <location>
        <begin position="1"/>
        <end position="25"/>
    </location>
</feature>
<organism evidence="2 3">
    <name type="scientific">Amycolatopsis samaneae</name>
    <dbReference type="NCBI Taxonomy" id="664691"/>
    <lineage>
        <taxon>Bacteria</taxon>
        <taxon>Bacillati</taxon>
        <taxon>Actinomycetota</taxon>
        <taxon>Actinomycetes</taxon>
        <taxon>Pseudonocardiales</taxon>
        <taxon>Pseudonocardiaceae</taxon>
        <taxon>Amycolatopsis</taxon>
    </lineage>
</organism>
<comment type="caution">
    <text evidence="2">The sequence shown here is derived from an EMBL/GenBank/DDBJ whole genome shotgun (WGS) entry which is preliminary data.</text>
</comment>
<feature type="chain" id="PRO_5045104528" description="DUF732 domain-containing protein" evidence="1">
    <location>
        <begin position="26"/>
        <end position="142"/>
    </location>
</feature>
<dbReference type="EMBL" id="JBHUKU010000013">
    <property type="protein sequence ID" value="MFD2461379.1"/>
    <property type="molecule type" value="Genomic_DNA"/>
</dbReference>
<protein>
    <recommendedName>
        <fullName evidence="4">DUF732 domain-containing protein</fullName>
    </recommendedName>
</protein>
<proteinExistence type="predicted"/>
<evidence type="ECO:0008006" key="4">
    <source>
        <dbReference type="Google" id="ProtNLM"/>
    </source>
</evidence>
<evidence type="ECO:0000256" key="1">
    <source>
        <dbReference type="SAM" id="SignalP"/>
    </source>
</evidence>
<dbReference type="Proteomes" id="UP001597419">
    <property type="component" value="Unassembled WGS sequence"/>
</dbReference>
<reference evidence="3" key="1">
    <citation type="journal article" date="2019" name="Int. J. Syst. Evol. Microbiol.">
        <title>The Global Catalogue of Microorganisms (GCM) 10K type strain sequencing project: providing services to taxonomists for standard genome sequencing and annotation.</title>
        <authorList>
            <consortium name="The Broad Institute Genomics Platform"/>
            <consortium name="The Broad Institute Genome Sequencing Center for Infectious Disease"/>
            <person name="Wu L."/>
            <person name="Ma J."/>
        </authorList>
    </citation>
    <scope>NUCLEOTIDE SEQUENCE [LARGE SCALE GENOMIC DNA]</scope>
    <source>
        <strain evidence="3">CGMCC 4.7643</strain>
    </source>
</reference>
<dbReference type="PROSITE" id="PS51257">
    <property type="entry name" value="PROKAR_LIPOPROTEIN"/>
    <property type="match status" value="1"/>
</dbReference>
<name>A0ABW5GKP7_9PSEU</name>
<evidence type="ECO:0000313" key="3">
    <source>
        <dbReference type="Proteomes" id="UP001597419"/>
    </source>
</evidence>
<keyword evidence="3" id="KW-1185">Reference proteome</keyword>
<sequence length="142" mass="14359">MRKRTIPVLAAAALLLVLGGCSREAGPTPKAGGQAGPDSLPIKLDALTTDQCFLSPAAQVPSGCEKYVTQLDGTGRVIQQQAGTDRPLADQATALSRGITAFRSAGCTTVATPGGPCTTALTDIAAAVTKIKDLVAQRPTTG</sequence>
<gene>
    <name evidence="2" type="ORF">ACFSYJ_22435</name>
</gene>
<keyword evidence="1" id="KW-0732">Signal</keyword>
<accession>A0ABW5GKP7</accession>
<evidence type="ECO:0000313" key="2">
    <source>
        <dbReference type="EMBL" id="MFD2461379.1"/>
    </source>
</evidence>